<accession>A0A9D1RZ15</accession>
<reference evidence="3" key="2">
    <citation type="submission" date="2021-04" db="EMBL/GenBank/DDBJ databases">
        <authorList>
            <person name="Gilroy R."/>
        </authorList>
    </citation>
    <scope>NUCLEOTIDE SEQUENCE</scope>
    <source>
        <strain evidence="3">4376</strain>
    </source>
</reference>
<dbReference type="EMBL" id="DXFZ01000088">
    <property type="protein sequence ID" value="HIW96235.1"/>
    <property type="molecule type" value="Genomic_DNA"/>
</dbReference>
<keyword evidence="2" id="KW-0812">Transmembrane</keyword>
<dbReference type="AlphaFoldDB" id="A0A9D1RZ15"/>
<sequence>MYQGIKELRAARGRTALIIVTVGMITVLVTFLSSLAAGLAQQSVSALQDQLGDNKALILQDTGTTNLSTSRLNNEQLTKIEDAGGQPLYMARDKVGSDTVILLSSEALAPGTVQVPGELKAEAESTYAADPAITTIEEAPKELYLDHQPVILANPDLVVRMPGASTAAAVAESNQAAMDVANGMDGAKVLTGKDRWNASASYSGEQTSLNLMIVLLYVISALVLGAFFTVWTMQRLRGVAISSALGASRKVLVADSLSQAALVLAIGITSGVLITLAAGTAAGSAMPVVLDSSTLLRPAGILALAGILGAAVSIKPVLSVSPRTALQSA</sequence>
<protein>
    <submittedName>
        <fullName evidence="3">ABC transporter permease</fullName>
    </submittedName>
</protein>
<reference evidence="3" key="1">
    <citation type="journal article" date="2021" name="PeerJ">
        <title>Extensive microbial diversity within the chicken gut microbiome revealed by metagenomics and culture.</title>
        <authorList>
            <person name="Gilroy R."/>
            <person name="Ravi A."/>
            <person name="Getino M."/>
            <person name="Pursley I."/>
            <person name="Horton D.L."/>
            <person name="Alikhan N.F."/>
            <person name="Baker D."/>
            <person name="Gharbi K."/>
            <person name="Hall N."/>
            <person name="Watson M."/>
            <person name="Adriaenssens E.M."/>
            <person name="Foster-Nyarko E."/>
            <person name="Jarju S."/>
            <person name="Secka A."/>
            <person name="Antonio M."/>
            <person name="Oren A."/>
            <person name="Chaudhuri R.R."/>
            <person name="La Ragione R."/>
            <person name="Hildebrand F."/>
            <person name="Pallen M.J."/>
        </authorList>
    </citation>
    <scope>NUCLEOTIDE SEQUENCE</scope>
    <source>
        <strain evidence="3">4376</strain>
    </source>
</reference>
<feature type="transmembrane region" description="Helical" evidence="2">
    <location>
        <begin position="209"/>
        <end position="231"/>
    </location>
</feature>
<evidence type="ECO:0000256" key="2">
    <source>
        <dbReference type="SAM" id="Phobius"/>
    </source>
</evidence>
<comment type="caution">
    <text evidence="3">The sequence shown here is derived from an EMBL/GenBank/DDBJ whole genome shotgun (WGS) entry which is preliminary data.</text>
</comment>
<feature type="transmembrane region" description="Helical" evidence="2">
    <location>
        <begin position="16"/>
        <end position="40"/>
    </location>
</feature>
<organism evidence="3 4">
    <name type="scientific">Candidatus Corynebacterium gallistercoris</name>
    <dbReference type="NCBI Taxonomy" id="2838530"/>
    <lineage>
        <taxon>Bacteria</taxon>
        <taxon>Bacillati</taxon>
        <taxon>Actinomycetota</taxon>
        <taxon>Actinomycetes</taxon>
        <taxon>Mycobacteriales</taxon>
        <taxon>Corynebacteriaceae</taxon>
        <taxon>Corynebacterium</taxon>
    </lineage>
</organism>
<dbReference type="InterPro" id="IPR051125">
    <property type="entry name" value="ABC-4/HrtB_transporter"/>
</dbReference>
<keyword evidence="2" id="KW-1133">Transmembrane helix</keyword>
<proteinExistence type="predicted"/>
<evidence type="ECO:0000256" key="1">
    <source>
        <dbReference type="ARBA" id="ARBA00022448"/>
    </source>
</evidence>
<keyword evidence="2" id="KW-0472">Membrane</keyword>
<feature type="transmembrane region" description="Helical" evidence="2">
    <location>
        <begin position="299"/>
        <end position="318"/>
    </location>
</feature>
<name>A0A9D1RZ15_9CORY</name>
<dbReference type="PANTHER" id="PTHR43738:SF1">
    <property type="entry name" value="HEMIN TRANSPORT SYSTEM PERMEASE PROTEIN HRTB-RELATED"/>
    <property type="match status" value="1"/>
</dbReference>
<evidence type="ECO:0000313" key="4">
    <source>
        <dbReference type="Proteomes" id="UP000824189"/>
    </source>
</evidence>
<feature type="transmembrane region" description="Helical" evidence="2">
    <location>
        <begin position="252"/>
        <end position="279"/>
    </location>
</feature>
<evidence type="ECO:0000313" key="3">
    <source>
        <dbReference type="EMBL" id="HIW96235.1"/>
    </source>
</evidence>
<dbReference type="PANTHER" id="PTHR43738">
    <property type="entry name" value="ABC TRANSPORTER, MEMBRANE PROTEIN"/>
    <property type="match status" value="1"/>
</dbReference>
<gene>
    <name evidence="3" type="ORF">H9867_07115</name>
</gene>
<dbReference type="Proteomes" id="UP000824189">
    <property type="component" value="Unassembled WGS sequence"/>
</dbReference>
<keyword evidence="1" id="KW-0813">Transport</keyword>